<accession>A0A9N8H1Y9</accession>
<feature type="signal peptide" evidence="2">
    <location>
        <begin position="1"/>
        <end position="28"/>
    </location>
</feature>
<protein>
    <submittedName>
        <fullName evidence="3">Peptidase C11 clostripain</fullName>
    </submittedName>
</protein>
<organism evidence="3 4">
    <name type="scientific">Seminavis robusta</name>
    <dbReference type="NCBI Taxonomy" id="568900"/>
    <lineage>
        <taxon>Eukaryota</taxon>
        <taxon>Sar</taxon>
        <taxon>Stramenopiles</taxon>
        <taxon>Ochrophyta</taxon>
        <taxon>Bacillariophyta</taxon>
        <taxon>Bacillariophyceae</taxon>
        <taxon>Bacillariophycidae</taxon>
        <taxon>Naviculales</taxon>
        <taxon>Naviculaceae</taxon>
        <taxon>Seminavis</taxon>
    </lineage>
</organism>
<evidence type="ECO:0000313" key="3">
    <source>
        <dbReference type="EMBL" id="CAB9497801.1"/>
    </source>
</evidence>
<reference evidence="3" key="1">
    <citation type="submission" date="2020-06" db="EMBL/GenBank/DDBJ databases">
        <authorList>
            <consortium name="Plant Systems Biology data submission"/>
        </authorList>
    </citation>
    <scope>NUCLEOTIDE SEQUENCE</scope>
    <source>
        <strain evidence="3">D6</strain>
    </source>
</reference>
<name>A0A9N8H1Y9_9STRA</name>
<evidence type="ECO:0000256" key="1">
    <source>
        <dbReference type="SAM" id="MobiDB-lite"/>
    </source>
</evidence>
<dbReference type="InterPro" id="IPR005077">
    <property type="entry name" value="Peptidase_C11"/>
</dbReference>
<feature type="region of interest" description="Disordered" evidence="1">
    <location>
        <begin position="424"/>
        <end position="452"/>
    </location>
</feature>
<dbReference type="AlphaFoldDB" id="A0A9N8H1Y9"/>
<dbReference type="Proteomes" id="UP001153069">
    <property type="component" value="Unassembled WGS sequence"/>
</dbReference>
<comment type="caution">
    <text evidence="3">The sequence shown here is derived from an EMBL/GenBank/DDBJ whole genome shotgun (WGS) entry which is preliminary data.</text>
</comment>
<evidence type="ECO:0000256" key="2">
    <source>
        <dbReference type="SAM" id="SignalP"/>
    </source>
</evidence>
<gene>
    <name evidence="3" type="ORF">SEMRO_26_G017440.1</name>
</gene>
<keyword evidence="2" id="KW-0732">Signal</keyword>
<feature type="chain" id="PRO_5040153649" evidence="2">
    <location>
        <begin position="29"/>
        <end position="809"/>
    </location>
</feature>
<proteinExistence type="predicted"/>
<dbReference type="OrthoDB" id="542405at2759"/>
<dbReference type="Pfam" id="PF03415">
    <property type="entry name" value="Peptidase_C11"/>
    <property type="match status" value="1"/>
</dbReference>
<dbReference type="Gene3D" id="3.40.50.11970">
    <property type="match status" value="1"/>
</dbReference>
<evidence type="ECO:0000313" key="4">
    <source>
        <dbReference type="Proteomes" id="UP001153069"/>
    </source>
</evidence>
<sequence>MGNRSRVSSRTCLFYLSAILLLFGKVVAAQDGGSAVCLMVFQMADNNLESFLEEDAEELIESRGIREDSVTTWVYFDGRNDDGVTYSVYDHDNDEMVVDTNLGEVNSDHPQALYDFVVHALTDCLSRGHETVDTFLILSSHGAGFAGYGGDENWRTRRRLIQSNKNIVYAIESALSEVDGAPGQLDVIGFDACLMSAVLALNEYQKVSKYVLASEATEPGHGWAYRELENVDSALDMAKDFHDTFLQEKQGSFKHQAPKTMALVGTNQFQTFYTALEDLFATMKNILADQETYDEDFHTNLHRARVSSVSFDSYLDNSGGEHPSAVDVGSFLQGFRSLCSPSEDSSLGQLLDTAIDKYNAMFVARGVGPGTPQGTGMHIMWPLPSVYKQKKRIFDGYLFENGDVVDLPPEWLDFMTTYLNKKAPSSSASSASGNGVCGSSTSAGTETSTTTVTTTDTVDTVDNFGAATDETGPEPSLLINPSVQDTGKEVIIQSEITSNTDIVNVEVGIDSSALYNRRQLKTISAGQKRKPPRQSALLDQLRPHRHKNKRRFLQSSGDDYFYLYLATVAGTYNQSQFSAVWDRQFVFLGDKANQDHMPVYVYDEGSNGAKSVPVMYFPPQVQLTRDDIPIGTTLEEAVELGGTFGSLKFGYNSSTGELTTAFSLMTNNLQGSNDGNSTISETLPSAGGQVVPILFLQGRVDGYDYDMFLGGFDRTILRWSDDNPLEITLVSAKRYLDVIPRVNTLLVHLTATDFDATDDTGDDDESQEDITFRINVGSSTAAAMVSSFKALAWVTLGAGSIVLLLVELV</sequence>
<dbReference type="EMBL" id="CAICTM010000026">
    <property type="protein sequence ID" value="CAB9497801.1"/>
    <property type="molecule type" value="Genomic_DNA"/>
</dbReference>
<keyword evidence="4" id="KW-1185">Reference proteome</keyword>
<dbReference type="PANTHER" id="PTHR37835:SF1">
    <property type="entry name" value="ALPHA-CLOSTRIPAIN"/>
    <property type="match status" value="1"/>
</dbReference>
<dbReference type="PANTHER" id="PTHR37835">
    <property type="entry name" value="ALPHA-CLOSTRIPAIN"/>
    <property type="match status" value="1"/>
</dbReference>